<dbReference type="GO" id="GO:0004134">
    <property type="term" value="F:4-alpha-glucanotransferase activity"/>
    <property type="evidence" value="ECO:0007669"/>
    <property type="project" value="InterPro"/>
</dbReference>
<reference evidence="4" key="1">
    <citation type="submission" date="2016-11" db="EMBL/GenBank/DDBJ databases">
        <authorList>
            <person name="Varghese N."/>
            <person name="Submissions S."/>
        </authorList>
    </citation>
    <scope>NUCLEOTIDE SEQUENCE [LARGE SCALE GENOMIC DNA]</scope>
    <source>
        <strain evidence="4">DSM 11792</strain>
    </source>
</reference>
<sequence length="656" mass="75426">MRFGKGEWRSFERGIEKEWLVTNGLGGYASSTLIGVNTRKYHGLLVASLTPPVRRYLFLAKLDERLETPRRIYNLATNHTGGGVTEFGFIHLQQVLFNPFPTFIYSFGDITLQKQVFMIYGENSTVILYRLINGAEPAILRLVPLVNCRNFHWTVRRGQIDFRKEEIPYGVAVKSIPQCPVLRLVCSEGQFNSRDDWFYDMFYLVEQKRGLDAREDHFIPGDFTISLKPGEIRDITFLATLEDIFTLDGRALQGAEMKRLQELVKRSGCRGILARHLVRAADSFIVHRQSTGGKSIIAGYHWFNDWGRDAMIALPGLTLVTRRYDDARDILLTYSRYCKDGLLPNVFADNGREALYNTVDASLWFFWAAWKYLQYTRDHTFGRKVLYPVLRDIAHHYIKGTHFNIGVDADGLLAAGSPDLQLTWMDAKVDQWVVTPRHGKAVEINALWYNALCILRKLAALYGDTFPYQELVEKHERNFVREFWYEDGGYFYDVIGEDGKDASLRPNQVIALSLPFTAVDAERGRRAMTRVWQELYATYGLRTLSPGDPRYRGVYGGDRWQRDGAYHQGTVWSWLIGPFVTAWRRVHHYSPASRLQAARFLAPFRDQLRDHGVGYISEIFDGNEPVIPRGCIAQAWGVAEVLRAYVEDVLEIRPQI</sequence>
<dbReference type="SUPFAM" id="SSF48208">
    <property type="entry name" value="Six-hairpin glycosidases"/>
    <property type="match status" value="1"/>
</dbReference>
<name>A0A1M4SA77_9FIRM</name>
<dbReference type="InterPro" id="IPR024742">
    <property type="entry name" value="Glycogen_debranch_N"/>
</dbReference>
<dbReference type="InterPro" id="IPR006451">
    <property type="entry name" value="Glycogen_debranch_arc"/>
</dbReference>
<accession>A0A1M4SA77</accession>
<organism evidence="3 4">
    <name type="scientific">Desulfofundulus australicus DSM 11792</name>
    <dbReference type="NCBI Taxonomy" id="1121425"/>
    <lineage>
        <taxon>Bacteria</taxon>
        <taxon>Bacillati</taxon>
        <taxon>Bacillota</taxon>
        <taxon>Clostridia</taxon>
        <taxon>Eubacteriales</taxon>
        <taxon>Peptococcaceae</taxon>
        <taxon>Desulfofundulus</taxon>
    </lineage>
</organism>
<dbReference type="InterPro" id="IPR010401">
    <property type="entry name" value="AGL/Gdb1"/>
</dbReference>
<dbReference type="Proteomes" id="UP000184196">
    <property type="component" value="Unassembled WGS sequence"/>
</dbReference>
<proteinExistence type="predicted"/>
<evidence type="ECO:0000313" key="3">
    <source>
        <dbReference type="EMBL" id="SHE29101.1"/>
    </source>
</evidence>
<dbReference type="Pfam" id="PF06202">
    <property type="entry name" value="GDE_C"/>
    <property type="match status" value="1"/>
</dbReference>
<evidence type="ECO:0000259" key="2">
    <source>
        <dbReference type="Pfam" id="PF12439"/>
    </source>
</evidence>
<feature type="domain" description="Glycogen debranching enzyme C-terminal" evidence="1">
    <location>
        <begin position="280"/>
        <end position="643"/>
    </location>
</feature>
<feature type="domain" description="Glycogen debranching enzyme bacterial and archaeal type N-terminal" evidence="2">
    <location>
        <begin position="17"/>
        <end position="231"/>
    </location>
</feature>
<dbReference type="GO" id="GO:0004135">
    <property type="term" value="F:amylo-alpha-1,6-glucosidase activity"/>
    <property type="evidence" value="ECO:0007669"/>
    <property type="project" value="InterPro"/>
</dbReference>
<keyword evidence="4" id="KW-1185">Reference proteome</keyword>
<gene>
    <name evidence="3" type="ORF">SAMN02745218_00054</name>
</gene>
<dbReference type="Pfam" id="PF12439">
    <property type="entry name" value="GDE_N"/>
    <property type="match status" value="1"/>
</dbReference>
<dbReference type="EMBL" id="FQUW01000004">
    <property type="protein sequence ID" value="SHE29101.1"/>
    <property type="molecule type" value="Genomic_DNA"/>
</dbReference>
<dbReference type="RefSeq" id="WP_073162323.1">
    <property type="nucleotide sequence ID" value="NZ_FQUW01000004.1"/>
</dbReference>
<dbReference type="InterPro" id="IPR008928">
    <property type="entry name" value="6-hairpin_glycosidase_sf"/>
</dbReference>
<protein>
    <submittedName>
        <fullName evidence="3">Glycogen debranching enzyme, putative</fullName>
    </submittedName>
</protein>
<dbReference type="PANTHER" id="PTHR10569:SF2">
    <property type="entry name" value="GLYCOGEN DEBRANCHING ENZYME"/>
    <property type="match status" value="1"/>
</dbReference>
<dbReference type="OrthoDB" id="9761875at2"/>
<dbReference type="FunFam" id="1.50.10.10:FF:000073">
    <property type="entry name" value="Glycogen debranching enzyme, hypothetical (TreX-like)"/>
    <property type="match status" value="1"/>
</dbReference>
<dbReference type="PANTHER" id="PTHR10569">
    <property type="entry name" value="GLYCOGEN DEBRANCHING ENZYME"/>
    <property type="match status" value="1"/>
</dbReference>
<dbReference type="Gene3D" id="1.50.10.10">
    <property type="match status" value="1"/>
</dbReference>
<dbReference type="AlphaFoldDB" id="A0A1M4SA77"/>
<evidence type="ECO:0000259" key="1">
    <source>
        <dbReference type="Pfam" id="PF06202"/>
    </source>
</evidence>
<evidence type="ECO:0000313" key="4">
    <source>
        <dbReference type="Proteomes" id="UP000184196"/>
    </source>
</evidence>
<dbReference type="GO" id="GO:0005980">
    <property type="term" value="P:glycogen catabolic process"/>
    <property type="evidence" value="ECO:0007669"/>
    <property type="project" value="InterPro"/>
</dbReference>
<dbReference type="InterPro" id="IPR032790">
    <property type="entry name" value="GDE_C"/>
</dbReference>
<dbReference type="InterPro" id="IPR012341">
    <property type="entry name" value="6hp_glycosidase-like_sf"/>
</dbReference>
<dbReference type="NCBIfam" id="TIGR01561">
    <property type="entry name" value="gde_arch"/>
    <property type="match status" value="1"/>
</dbReference>